<feature type="transmembrane region" description="Helical" evidence="1">
    <location>
        <begin position="39"/>
        <end position="58"/>
    </location>
</feature>
<protein>
    <submittedName>
        <fullName evidence="2">Uncharacterized protein</fullName>
    </submittedName>
</protein>
<sequence length="68" mass="7603">MAANTMADLILHFMVLCISVGFIFHGYRLRQVRAVTVNFASPTVFIIIGILLAISQIFELADIFYPKA</sequence>
<keyword evidence="3" id="KW-1185">Reference proteome</keyword>
<keyword evidence="1" id="KW-0812">Transmembrane</keyword>
<keyword evidence="1" id="KW-0472">Membrane</keyword>
<dbReference type="Proteomes" id="UP000663207">
    <property type="component" value="Chromosome"/>
</dbReference>
<feature type="transmembrane region" description="Helical" evidence="1">
    <location>
        <begin position="6"/>
        <end position="27"/>
    </location>
</feature>
<reference evidence="2 3" key="1">
    <citation type="submission" date="2021-03" db="EMBL/GenBank/DDBJ databases">
        <title>Novel species identification of genus Shewanella.</title>
        <authorList>
            <person name="Liu G."/>
            <person name="Zhang Q."/>
        </authorList>
    </citation>
    <scope>NUCLEOTIDE SEQUENCE [LARGE SCALE GENOMIC DNA]</scope>
    <source>
        <strain evidence="2 3">FJAT-52962</strain>
    </source>
</reference>
<dbReference type="EMBL" id="CP071502">
    <property type="protein sequence ID" value="QSX38400.1"/>
    <property type="molecule type" value="Genomic_DNA"/>
</dbReference>
<evidence type="ECO:0000313" key="2">
    <source>
        <dbReference type="EMBL" id="QSX38400.1"/>
    </source>
</evidence>
<evidence type="ECO:0000256" key="1">
    <source>
        <dbReference type="SAM" id="Phobius"/>
    </source>
</evidence>
<dbReference type="RefSeq" id="WP_207381484.1">
    <property type="nucleotide sequence ID" value="NZ_CP071502.1"/>
</dbReference>
<gene>
    <name evidence="2" type="ORF">JYB85_06150</name>
</gene>
<name>A0ABX7R5P3_9GAMM</name>
<organism evidence="2 3">
    <name type="scientific">Shewanella sedimentimangrovi</name>
    <dbReference type="NCBI Taxonomy" id="2814293"/>
    <lineage>
        <taxon>Bacteria</taxon>
        <taxon>Pseudomonadati</taxon>
        <taxon>Pseudomonadota</taxon>
        <taxon>Gammaproteobacteria</taxon>
        <taxon>Alteromonadales</taxon>
        <taxon>Shewanellaceae</taxon>
        <taxon>Shewanella</taxon>
    </lineage>
</organism>
<evidence type="ECO:0000313" key="3">
    <source>
        <dbReference type="Proteomes" id="UP000663207"/>
    </source>
</evidence>
<keyword evidence="1" id="KW-1133">Transmembrane helix</keyword>
<accession>A0ABX7R5P3</accession>
<proteinExistence type="predicted"/>